<gene>
    <name evidence="7" type="ORF">g.21686</name>
</gene>
<feature type="transmembrane region" description="Helical" evidence="6">
    <location>
        <begin position="218"/>
        <end position="237"/>
    </location>
</feature>
<keyword evidence="5 6" id="KW-0472">Membrane</keyword>
<comment type="subcellular location">
    <subcellularLocation>
        <location evidence="1">Membrane</location>
        <topology evidence="1">Multi-pass membrane protein</topology>
    </subcellularLocation>
</comment>
<feature type="transmembrane region" description="Helical" evidence="6">
    <location>
        <begin position="142"/>
        <end position="162"/>
    </location>
</feature>
<evidence type="ECO:0008006" key="8">
    <source>
        <dbReference type="Google" id="ProtNLM"/>
    </source>
</evidence>
<feature type="transmembrane region" description="Helical" evidence="6">
    <location>
        <begin position="311"/>
        <end position="338"/>
    </location>
</feature>
<dbReference type="EMBL" id="GEDC01011919">
    <property type="protein sequence ID" value="JAS25379.1"/>
    <property type="molecule type" value="Transcribed_RNA"/>
</dbReference>
<evidence type="ECO:0000256" key="3">
    <source>
        <dbReference type="ARBA" id="ARBA00022692"/>
    </source>
</evidence>
<reference evidence="7" key="1">
    <citation type="submission" date="2015-12" db="EMBL/GenBank/DDBJ databases">
        <title>De novo transcriptome assembly of four potential Pierce s Disease insect vectors from Arizona vineyards.</title>
        <authorList>
            <person name="Tassone E.E."/>
        </authorList>
    </citation>
    <scope>NUCLEOTIDE SEQUENCE</scope>
</reference>
<evidence type="ECO:0000256" key="6">
    <source>
        <dbReference type="SAM" id="Phobius"/>
    </source>
</evidence>
<feature type="transmembrane region" description="Helical" evidence="6">
    <location>
        <begin position="607"/>
        <end position="625"/>
    </location>
</feature>
<dbReference type="AlphaFoldDB" id="A0A1B6DI67"/>
<evidence type="ECO:0000256" key="5">
    <source>
        <dbReference type="ARBA" id="ARBA00023136"/>
    </source>
</evidence>
<feature type="transmembrane region" description="Helical" evidence="6">
    <location>
        <begin position="377"/>
        <end position="397"/>
    </location>
</feature>
<feature type="transmembrane region" description="Helical" evidence="6">
    <location>
        <begin position="118"/>
        <end position="136"/>
    </location>
</feature>
<sequence>MDQFCDKSIFESYMTQIYEKSFQDVFLNFFSLLLTIVFSFSVWGVFMILQPFLKPLIWALLFGSVLHPFKHMLTKKFIKWIDTMENTPVQLYLLQLVTTPLKLTLNFSIYFGDLIMKYAIALISIILGFLMVGLIYNYTPNFIYYLLYIILHNSITLFDTLLNICEKTSVVTAVVVVYVFSLQYLWSPQLNSTFYYLPSFVWLTLTGYISGYFGFFRLAMFMFFQLLYILGIIYNWWNSKKIEQHIVSNVTSNYTEDINNQKLLNLSSEACKDEKESKELKRNANMANTFLVEWPLNHLWQFASDNTSDIYIYWVAMACVTTIVLKSSWLLYIIVLLLSLYATRHLSAYFGVTVFFHKQYNTVLGYFKNWLISRKEAIFISPIKGIVTVCYVIKMQILELLKGSSDSAATVMVILGLLIFLIFSTTFLGIQACTEGVYMIKVGGNVINQTVVHNPGLKQLLPDNWEHKFDLALNNAYMYGREWLSTMVHNMLVGVHEEKAIELEKRALDLWDRVYQAWIMNALEEKTIGPKVTSKAVYQTWYHFLDGFQKTPELMNMKTLSQLLQNNTETLKGGLESLWDIAKGNASILLHAISTMLSVLFNHGFAVFNFFISMVIFLTALFYLLNSSRQLYKPVEMACTKSPVYGER</sequence>
<keyword evidence="4 6" id="KW-1133">Transmembrane helix</keyword>
<feature type="transmembrane region" description="Helical" evidence="6">
    <location>
        <begin position="409"/>
        <end position="430"/>
    </location>
</feature>
<accession>A0A1B6DI67</accession>
<proteinExistence type="inferred from homology"/>
<name>A0A1B6DI67_9HEMI</name>
<evidence type="ECO:0000313" key="7">
    <source>
        <dbReference type="EMBL" id="JAS25379.1"/>
    </source>
</evidence>
<protein>
    <recommendedName>
        <fullName evidence="8">Transmembrane protein</fullName>
    </recommendedName>
</protein>
<keyword evidence="3 6" id="KW-0812">Transmembrane</keyword>
<evidence type="ECO:0000256" key="1">
    <source>
        <dbReference type="ARBA" id="ARBA00004141"/>
    </source>
</evidence>
<comment type="similarity">
    <text evidence="2">Belongs to the autoinducer-2 exporter (AI-2E) (TC 2.A.86) family.</text>
</comment>
<dbReference type="GO" id="GO:0016020">
    <property type="term" value="C:membrane"/>
    <property type="evidence" value="ECO:0007669"/>
    <property type="project" value="UniProtKB-SubCell"/>
</dbReference>
<feature type="transmembrane region" description="Helical" evidence="6">
    <location>
        <begin position="193"/>
        <end position="211"/>
    </location>
</feature>
<organism evidence="7">
    <name type="scientific">Clastoptera arizonana</name>
    <name type="common">Arizona spittle bug</name>
    <dbReference type="NCBI Taxonomy" id="38151"/>
    <lineage>
        <taxon>Eukaryota</taxon>
        <taxon>Metazoa</taxon>
        <taxon>Ecdysozoa</taxon>
        <taxon>Arthropoda</taxon>
        <taxon>Hexapoda</taxon>
        <taxon>Insecta</taxon>
        <taxon>Pterygota</taxon>
        <taxon>Neoptera</taxon>
        <taxon>Paraneoptera</taxon>
        <taxon>Hemiptera</taxon>
        <taxon>Auchenorrhyncha</taxon>
        <taxon>Cercopoidea</taxon>
        <taxon>Clastopteridae</taxon>
        <taxon>Clastoptera</taxon>
    </lineage>
</organism>
<evidence type="ECO:0000256" key="2">
    <source>
        <dbReference type="ARBA" id="ARBA00009773"/>
    </source>
</evidence>
<feature type="transmembrane region" description="Helical" evidence="6">
    <location>
        <begin position="169"/>
        <end position="187"/>
    </location>
</feature>
<dbReference type="InterPro" id="IPR002549">
    <property type="entry name" value="AI-2E-like"/>
</dbReference>
<dbReference type="PANTHER" id="PTHR21716:SF4">
    <property type="entry name" value="TRANSMEMBRANE PROTEIN 245"/>
    <property type="match status" value="1"/>
</dbReference>
<dbReference type="PANTHER" id="PTHR21716">
    <property type="entry name" value="TRANSMEMBRANE PROTEIN"/>
    <property type="match status" value="1"/>
</dbReference>
<feature type="transmembrane region" description="Helical" evidence="6">
    <location>
        <begin position="25"/>
        <end position="46"/>
    </location>
</feature>
<evidence type="ECO:0000256" key="4">
    <source>
        <dbReference type="ARBA" id="ARBA00022989"/>
    </source>
</evidence>